<reference evidence="1 2" key="1">
    <citation type="submission" date="2019-07" db="EMBL/GenBank/DDBJ databases">
        <title>Genomic Encyclopedia of Type Strains, Phase I: the one thousand microbial genomes (KMG-I) project.</title>
        <authorList>
            <person name="Kyrpides N."/>
        </authorList>
    </citation>
    <scope>NUCLEOTIDE SEQUENCE [LARGE SCALE GENOMIC DNA]</scope>
    <source>
        <strain evidence="1 2">DSM 375</strain>
    </source>
</reference>
<name>A0A562IJU9_9GAMM</name>
<dbReference type="AlphaFoldDB" id="A0A562IJU9"/>
<evidence type="ECO:0000313" key="1">
    <source>
        <dbReference type="EMBL" id="TWH71301.1"/>
    </source>
</evidence>
<comment type="caution">
    <text evidence="1">The sequence shown here is derived from an EMBL/GenBank/DDBJ whole genome shotgun (WGS) entry which is preliminary data.</text>
</comment>
<protein>
    <submittedName>
        <fullName evidence="1">Uncharacterized protein</fullName>
    </submittedName>
</protein>
<proteinExistence type="predicted"/>
<evidence type="ECO:0000313" key="2">
    <source>
        <dbReference type="Proteomes" id="UP000319627"/>
    </source>
</evidence>
<organism evidence="1 2">
    <name type="scientific">Azomonas agilis</name>
    <dbReference type="NCBI Taxonomy" id="116849"/>
    <lineage>
        <taxon>Bacteria</taxon>
        <taxon>Pseudomonadati</taxon>
        <taxon>Pseudomonadota</taxon>
        <taxon>Gammaproteobacteria</taxon>
        <taxon>Pseudomonadales</taxon>
        <taxon>Pseudomonadaceae</taxon>
        <taxon>Azomonas</taxon>
    </lineage>
</organism>
<dbReference type="Proteomes" id="UP000319627">
    <property type="component" value="Unassembled WGS sequence"/>
</dbReference>
<gene>
    <name evidence="1" type="ORF">LX59_01584</name>
</gene>
<sequence>MLDIPTLPPRKSDLEDKVKRFYMFAPTSVVLALQKEAAMRGTDSWNLGGIVIAQWLAAGCPDQIVPLNEIG</sequence>
<dbReference type="OrthoDB" id="6369625at2"/>
<accession>A0A562IJU9</accession>
<dbReference type="RefSeq" id="WP_144571305.1">
    <property type="nucleotide sequence ID" value="NZ_VLKG01000005.1"/>
</dbReference>
<dbReference type="EMBL" id="VLKG01000005">
    <property type="protein sequence ID" value="TWH71301.1"/>
    <property type="molecule type" value="Genomic_DNA"/>
</dbReference>
<keyword evidence="2" id="KW-1185">Reference proteome</keyword>